<dbReference type="PANTHER" id="PTHR11328:SF24">
    <property type="entry name" value="MAJOR FACILITATOR SUPERFAMILY (MFS) PROFILE DOMAIN-CONTAINING PROTEIN"/>
    <property type="match status" value="1"/>
</dbReference>
<feature type="transmembrane region" description="Helical" evidence="7">
    <location>
        <begin position="172"/>
        <end position="191"/>
    </location>
</feature>
<feature type="transmembrane region" description="Helical" evidence="7">
    <location>
        <begin position="357"/>
        <end position="376"/>
    </location>
</feature>
<evidence type="ECO:0000256" key="3">
    <source>
        <dbReference type="ARBA" id="ARBA00022475"/>
    </source>
</evidence>
<dbReference type="InterPro" id="IPR036259">
    <property type="entry name" value="MFS_trans_sf"/>
</dbReference>
<evidence type="ECO:0000256" key="2">
    <source>
        <dbReference type="ARBA" id="ARBA00022448"/>
    </source>
</evidence>
<organism evidence="9 10">
    <name type="scientific">candidate division WOR-1 bacterium RIFCSPHIGHO2_01_FULL_53_15</name>
    <dbReference type="NCBI Taxonomy" id="1802564"/>
    <lineage>
        <taxon>Bacteria</taxon>
        <taxon>Bacillati</taxon>
        <taxon>Saganbacteria</taxon>
    </lineage>
</organism>
<dbReference type="Proteomes" id="UP000178724">
    <property type="component" value="Unassembled WGS sequence"/>
</dbReference>
<evidence type="ECO:0000313" key="9">
    <source>
        <dbReference type="EMBL" id="OGB89818.1"/>
    </source>
</evidence>
<feature type="transmembrane region" description="Helical" evidence="7">
    <location>
        <begin position="104"/>
        <end position="128"/>
    </location>
</feature>
<dbReference type="Gene3D" id="1.20.1250.20">
    <property type="entry name" value="MFS general substrate transporter like domains"/>
    <property type="match status" value="2"/>
</dbReference>
<dbReference type="InterPro" id="IPR039672">
    <property type="entry name" value="MFS_2"/>
</dbReference>
<feature type="transmembrane region" description="Helical" evidence="7">
    <location>
        <begin position="396"/>
        <end position="419"/>
    </location>
</feature>
<dbReference type="GO" id="GO:0015293">
    <property type="term" value="F:symporter activity"/>
    <property type="evidence" value="ECO:0007669"/>
    <property type="project" value="InterPro"/>
</dbReference>
<gene>
    <name evidence="9" type="ORF">A2625_05140</name>
</gene>
<keyword evidence="3" id="KW-1003">Cell membrane</keyword>
<feature type="transmembrane region" description="Helical" evidence="7">
    <location>
        <begin position="256"/>
        <end position="274"/>
    </location>
</feature>
<evidence type="ECO:0000259" key="8">
    <source>
        <dbReference type="PROSITE" id="PS50850"/>
    </source>
</evidence>
<feature type="transmembrane region" description="Helical" evidence="7">
    <location>
        <begin position="310"/>
        <end position="336"/>
    </location>
</feature>
<dbReference type="GO" id="GO:0008643">
    <property type="term" value="P:carbohydrate transport"/>
    <property type="evidence" value="ECO:0007669"/>
    <property type="project" value="InterPro"/>
</dbReference>
<dbReference type="InterPro" id="IPR018043">
    <property type="entry name" value="Na/Gal_symport_CS"/>
</dbReference>
<proteinExistence type="predicted"/>
<accession>A0A1F4Q1K2</accession>
<dbReference type="PROSITE" id="PS50850">
    <property type="entry name" value="MFS"/>
    <property type="match status" value="1"/>
</dbReference>
<feature type="transmembrane region" description="Helical" evidence="7">
    <location>
        <begin position="7"/>
        <end position="29"/>
    </location>
</feature>
<comment type="subcellular location">
    <subcellularLocation>
        <location evidence="1">Cell membrane</location>
        <topology evidence="1">Multi-pass membrane protein</topology>
    </subcellularLocation>
</comment>
<name>A0A1F4Q1K2_UNCSA</name>
<dbReference type="AlphaFoldDB" id="A0A1F4Q1K2"/>
<feature type="transmembrane region" description="Helical" evidence="7">
    <location>
        <begin position="220"/>
        <end position="244"/>
    </location>
</feature>
<keyword evidence="4 7" id="KW-0812">Transmembrane</keyword>
<keyword evidence="6 7" id="KW-0472">Membrane</keyword>
<sequence length="440" mass="48993">MIKKLAYSLGAVATAVSYQAFSTYILFFYVDVAKMPVYLAAAGMLVFAIWNAINDPVIGYLSDRTRSHWGKRLPYLILGALPFGLIYFLLWVPPFRDLGQVAPLFIYFVVIVCLFDGFYSMTILNWAALFPEMYPRFKERAEVNSYRQSFGFIGLLIGIALPPLIFSRWGWGVMGGIFGAVIVLSLGAAIWGSRESAAYERDRKLPIGQALMATLKNRSFLAFVFANLFVQYSFLTILAAIPFFAKYVLNADPPTIAGILAAAFLTAIPMLFVWRQLTVRFGVRRAFLASLAALALTLVPLFFLNDTNLIFFNSALIGAALAGFILISDVIIADVIDEDETKTGARREGMFFGLNAFVCRFAIFLQAASFSAIFVIAGYNPYVRTQPAEFLAGLRFLIAGLPILALMIGFVIMLFYPLVGSRLKEMRVKLKEIHRQKGII</sequence>
<keyword evidence="5 7" id="KW-1133">Transmembrane helix</keyword>
<evidence type="ECO:0000256" key="5">
    <source>
        <dbReference type="ARBA" id="ARBA00022989"/>
    </source>
</evidence>
<evidence type="ECO:0000256" key="7">
    <source>
        <dbReference type="SAM" id="Phobius"/>
    </source>
</evidence>
<dbReference type="InterPro" id="IPR020846">
    <property type="entry name" value="MFS_dom"/>
</dbReference>
<dbReference type="EMBL" id="METM01000020">
    <property type="protein sequence ID" value="OGB89818.1"/>
    <property type="molecule type" value="Genomic_DNA"/>
</dbReference>
<dbReference type="GO" id="GO:0006814">
    <property type="term" value="P:sodium ion transport"/>
    <property type="evidence" value="ECO:0007669"/>
    <property type="project" value="InterPro"/>
</dbReference>
<evidence type="ECO:0000313" key="10">
    <source>
        <dbReference type="Proteomes" id="UP000178724"/>
    </source>
</evidence>
<comment type="caution">
    <text evidence="9">The sequence shown here is derived from an EMBL/GenBank/DDBJ whole genome shotgun (WGS) entry which is preliminary data.</text>
</comment>
<protein>
    <recommendedName>
        <fullName evidence="8">Major facilitator superfamily (MFS) profile domain-containing protein</fullName>
    </recommendedName>
</protein>
<feature type="transmembrane region" description="Helical" evidence="7">
    <location>
        <begin position="73"/>
        <end position="92"/>
    </location>
</feature>
<evidence type="ECO:0000256" key="1">
    <source>
        <dbReference type="ARBA" id="ARBA00004651"/>
    </source>
</evidence>
<feature type="domain" description="Major facilitator superfamily (MFS) profile" evidence="8">
    <location>
        <begin position="1"/>
        <end position="417"/>
    </location>
</feature>
<dbReference type="GO" id="GO:0005886">
    <property type="term" value="C:plasma membrane"/>
    <property type="evidence" value="ECO:0007669"/>
    <property type="project" value="UniProtKB-SubCell"/>
</dbReference>
<evidence type="ECO:0000256" key="6">
    <source>
        <dbReference type="ARBA" id="ARBA00023136"/>
    </source>
</evidence>
<dbReference type="CDD" id="cd17332">
    <property type="entry name" value="MFS_MelB_like"/>
    <property type="match status" value="1"/>
</dbReference>
<feature type="transmembrane region" description="Helical" evidence="7">
    <location>
        <begin position="149"/>
        <end position="166"/>
    </location>
</feature>
<dbReference type="PROSITE" id="PS00872">
    <property type="entry name" value="NA_GALACTOSIDE_SYMP"/>
    <property type="match status" value="1"/>
</dbReference>
<reference evidence="9 10" key="1">
    <citation type="journal article" date="2016" name="Nat. Commun.">
        <title>Thousands of microbial genomes shed light on interconnected biogeochemical processes in an aquifer system.</title>
        <authorList>
            <person name="Anantharaman K."/>
            <person name="Brown C.T."/>
            <person name="Hug L.A."/>
            <person name="Sharon I."/>
            <person name="Castelle C.J."/>
            <person name="Probst A.J."/>
            <person name="Thomas B.C."/>
            <person name="Singh A."/>
            <person name="Wilkins M.J."/>
            <person name="Karaoz U."/>
            <person name="Brodie E.L."/>
            <person name="Williams K.H."/>
            <person name="Hubbard S.S."/>
            <person name="Banfield J.F."/>
        </authorList>
    </citation>
    <scope>NUCLEOTIDE SEQUENCE [LARGE SCALE GENOMIC DNA]</scope>
</reference>
<feature type="transmembrane region" description="Helical" evidence="7">
    <location>
        <begin position="35"/>
        <end position="53"/>
    </location>
</feature>
<dbReference type="Pfam" id="PF13347">
    <property type="entry name" value="MFS_2"/>
    <property type="match status" value="1"/>
</dbReference>
<evidence type="ECO:0000256" key="4">
    <source>
        <dbReference type="ARBA" id="ARBA00022692"/>
    </source>
</evidence>
<dbReference type="PANTHER" id="PTHR11328">
    <property type="entry name" value="MAJOR FACILITATOR SUPERFAMILY DOMAIN-CONTAINING PROTEIN"/>
    <property type="match status" value="1"/>
</dbReference>
<keyword evidence="2" id="KW-0813">Transport</keyword>
<feature type="transmembrane region" description="Helical" evidence="7">
    <location>
        <begin position="286"/>
        <end position="304"/>
    </location>
</feature>
<dbReference type="SUPFAM" id="SSF103473">
    <property type="entry name" value="MFS general substrate transporter"/>
    <property type="match status" value="1"/>
</dbReference>